<name>A0A6A4WVP1_AMPAM</name>
<evidence type="ECO:0000313" key="2">
    <source>
        <dbReference type="EMBL" id="KAF0310925.1"/>
    </source>
</evidence>
<organism evidence="2 3">
    <name type="scientific">Amphibalanus amphitrite</name>
    <name type="common">Striped barnacle</name>
    <name type="synonym">Balanus amphitrite</name>
    <dbReference type="NCBI Taxonomy" id="1232801"/>
    <lineage>
        <taxon>Eukaryota</taxon>
        <taxon>Metazoa</taxon>
        <taxon>Ecdysozoa</taxon>
        <taxon>Arthropoda</taxon>
        <taxon>Crustacea</taxon>
        <taxon>Multicrustacea</taxon>
        <taxon>Cirripedia</taxon>
        <taxon>Thoracica</taxon>
        <taxon>Thoracicalcarea</taxon>
        <taxon>Balanomorpha</taxon>
        <taxon>Balanoidea</taxon>
        <taxon>Balanidae</taxon>
        <taxon>Amphibalaninae</taxon>
        <taxon>Amphibalanus</taxon>
    </lineage>
</organism>
<feature type="compositionally biased region" description="Low complexity" evidence="1">
    <location>
        <begin position="166"/>
        <end position="184"/>
    </location>
</feature>
<feature type="compositionally biased region" description="Low complexity" evidence="1">
    <location>
        <begin position="321"/>
        <end position="333"/>
    </location>
</feature>
<feature type="compositionally biased region" description="Low complexity" evidence="1">
    <location>
        <begin position="196"/>
        <end position="207"/>
    </location>
</feature>
<feature type="compositionally biased region" description="Gly residues" evidence="1">
    <location>
        <begin position="370"/>
        <end position="379"/>
    </location>
</feature>
<feature type="region of interest" description="Disordered" evidence="1">
    <location>
        <begin position="100"/>
        <end position="390"/>
    </location>
</feature>
<reference evidence="2 3" key="1">
    <citation type="submission" date="2019-07" db="EMBL/GenBank/DDBJ databases">
        <title>Draft genome assembly of a fouling barnacle, Amphibalanus amphitrite (Darwin, 1854): The first reference genome for Thecostraca.</title>
        <authorList>
            <person name="Kim W."/>
        </authorList>
    </citation>
    <scope>NUCLEOTIDE SEQUENCE [LARGE SCALE GENOMIC DNA]</scope>
    <source>
        <strain evidence="2">SNU_AA5</strain>
        <tissue evidence="2">Soma without cirri and trophi</tissue>
    </source>
</reference>
<evidence type="ECO:0000256" key="1">
    <source>
        <dbReference type="SAM" id="MobiDB-lite"/>
    </source>
</evidence>
<feature type="compositionally biased region" description="Pro residues" evidence="1">
    <location>
        <begin position="260"/>
        <end position="272"/>
    </location>
</feature>
<protein>
    <submittedName>
        <fullName evidence="2">Uncharacterized protein</fullName>
    </submittedName>
</protein>
<feature type="compositionally biased region" description="Pro residues" evidence="1">
    <location>
        <begin position="357"/>
        <end position="367"/>
    </location>
</feature>
<accession>A0A6A4WVP1</accession>
<feature type="compositionally biased region" description="Pro residues" evidence="1">
    <location>
        <begin position="134"/>
        <end position="143"/>
    </location>
</feature>
<dbReference type="OrthoDB" id="10035882at2759"/>
<sequence length="390" mass="40173">MCLCEQPSGVPSSAAGFPPPYQQPRPRGGFTSQINMVRSQMSHYPVSNQPRMTNHQMAQRNRLLDQQQQQRVLVNNANRGDINVSYQNIDNILNATPPNVSLQQRLTGGSQESQASPNYSSAVGMSPLGQMPSPGQPPCPSPHSPSLGGQGGFPGYGAGGQVSPRAAPGAAAQPGGGPSPFSAQLSPGGPPGTPGGAQARAAAVAAGKLQQQNPELNAQLSVRVRHYGGDQLPRLLSPPASQSYLPQGSYPPAHPGLAGHPPPPPPPHPHPPAQMDMYAGPDDRVRPPPGSQAGPGGASGPPSGTAGGGSSVYVRQELRRSIIGQRQQPGGRQLTQDDLEEFGLEVPLPGHDTRWPVQPPSSQPPESPGGAAGGAGGGPPSLLRDLLMSD</sequence>
<feature type="compositionally biased region" description="Polar residues" evidence="1">
    <location>
        <begin position="209"/>
        <end position="220"/>
    </location>
</feature>
<evidence type="ECO:0000313" key="3">
    <source>
        <dbReference type="Proteomes" id="UP000440578"/>
    </source>
</evidence>
<dbReference type="EMBL" id="VIIS01000282">
    <property type="protein sequence ID" value="KAF0310925.1"/>
    <property type="molecule type" value="Genomic_DNA"/>
</dbReference>
<dbReference type="Proteomes" id="UP000440578">
    <property type="component" value="Unassembled WGS sequence"/>
</dbReference>
<feature type="compositionally biased region" description="Gly residues" evidence="1">
    <location>
        <begin position="293"/>
        <end position="310"/>
    </location>
</feature>
<feature type="region of interest" description="Disordered" evidence="1">
    <location>
        <begin position="1"/>
        <end position="28"/>
    </location>
</feature>
<feature type="compositionally biased region" description="Gly residues" evidence="1">
    <location>
        <begin position="148"/>
        <end position="160"/>
    </location>
</feature>
<feature type="compositionally biased region" description="Polar residues" evidence="1">
    <location>
        <begin position="100"/>
        <end position="123"/>
    </location>
</feature>
<proteinExistence type="predicted"/>
<keyword evidence="3" id="KW-1185">Reference proteome</keyword>
<comment type="caution">
    <text evidence="2">The sequence shown here is derived from an EMBL/GenBank/DDBJ whole genome shotgun (WGS) entry which is preliminary data.</text>
</comment>
<dbReference type="AlphaFoldDB" id="A0A6A4WVP1"/>
<gene>
    <name evidence="2" type="ORF">FJT64_018215</name>
</gene>